<feature type="transmembrane region" description="Helical" evidence="7">
    <location>
        <begin position="209"/>
        <end position="230"/>
    </location>
</feature>
<sequence>MGETKQNAPTRPEPGGRAPERRRQRRWVPAVAGWLSFLIGLHDVVGALLPEWHRRMVRLDEYVPGSVNNAARTATLVAGLLLLLLSHGLRRRKRRAWRAVVGLLAFTIVSHVVKDFALSAIVAAALLGALIYFRQEFYATGDPRTRWRALWVGSFLAAASVGVGLLFIAVNRHGLVRDYSFSERLWHVVTGLFGASGPVTFVSDRRNDLFSLILGTLGLFTAGTTAFLFLRPAEPAPSMSAEDEERIRDLLARQGTRDSLGYFSLRRDKSVIWSPTGKACVTYRVVSGVMLAGGDPIGDPEAWPGAIEAFLEEAARHAWAPAVMGCSELAAEVWCRDTGLSALELGDEAIVDAAEFSLEGRTMRNVRQMVNRVARQGYTAEVRREKDYAPEELTALWDQADAWRGTDTERGFSMALGRVGEPGDEECVVATAKQDGELHAILHFVPWGADGLSLDLMRRDRAAQPGLNDFLIVEALKAAPDLGVKRISLNFAVFRAALARGERIGAGPVLKAWRGLLIFLSRWFQIESLYKFNAKFQPEWQPRFFVYPSLNDAPRIALAALEAEAFIVWPRLRIPGLKRP</sequence>
<evidence type="ECO:0000256" key="1">
    <source>
        <dbReference type="ARBA" id="ARBA00004651"/>
    </source>
</evidence>
<dbReference type="Proteomes" id="UP001500212">
    <property type="component" value="Unassembled WGS sequence"/>
</dbReference>
<feature type="transmembrane region" description="Helical" evidence="7">
    <location>
        <begin position="69"/>
        <end position="89"/>
    </location>
</feature>
<evidence type="ECO:0000313" key="10">
    <source>
        <dbReference type="EMBL" id="GAA4605640.1"/>
    </source>
</evidence>
<accession>A0ABP8THZ0</accession>
<evidence type="ECO:0000259" key="8">
    <source>
        <dbReference type="Pfam" id="PF09924"/>
    </source>
</evidence>
<evidence type="ECO:0000256" key="4">
    <source>
        <dbReference type="ARBA" id="ARBA00022989"/>
    </source>
</evidence>
<evidence type="ECO:0000259" key="9">
    <source>
        <dbReference type="Pfam" id="PF16995"/>
    </source>
</evidence>
<organism evidence="10 11">
    <name type="scientific">Actinoallomurus liliacearum</name>
    <dbReference type="NCBI Taxonomy" id="1080073"/>
    <lineage>
        <taxon>Bacteria</taxon>
        <taxon>Bacillati</taxon>
        <taxon>Actinomycetota</taxon>
        <taxon>Actinomycetes</taxon>
        <taxon>Streptosporangiales</taxon>
        <taxon>Thermomonosporaceae</taxon>
        <taxon>Actinoallomurus</taxon>
    </lineage>
</organism>
<keyword evidence="2" id="KW-1003">Cell membrane</keyword>
<dbReference type="PANTHER" id="PTHR34697">
    <property type="entry name" value="PHOSPHATIDYLGLYCEROL LYSYLTRANSFERASE"/>
    <property type="match status" value="1"/>
</dbReference>
<evidence type="ECO:0000313" key="11">
    <source>
        <dbReference type="Proteomes" id="UP001500212"/>
    </source>
</evidence>
<keyword evidence="5 7" id="KW-0472">Membrane</keyword>
<feature type="region of interest" description="Disordered" evidence="6">
    <location>
        <begin position="1"/>
        <end position="24"/>
    </location>
</feature>
<feature type="transmembrane region" description="Helical" evidence="7">
    <location>
        <begin position="96"/>
        <end position="113"/>
    </location>
</feature>
<keyword evidence="3 7" id="KW-0812">Transmembrane</keyword>
<dbReference type="SUPFAM" id="SSF55729">
    <property type="entry name" value="Acyl-CoA N-acyltransferases (Nat)"/>
    <property type="match status" value="1"/>
</dbReference>
<name>A0ABP8THZ0_9ACTN</name>
<feature type="transmembrane region" description="Helical" evidence="7">
    <location>
        <begin position="27"/>
        <end position="49"/>
    </location>
</feature>
<dbReference type="PANTHER" id="PTHR34697:SF2">
    <property type="entry name" value="PHOSPHATIDYLGLYCEROL LYSYLTRANSFERASE"/>
    <property type="match status" value="1"/>
</dbReference>
<evidence type="ECO:0000256" key="2">
    <source>
        <dbReference type="ARBA" id="ARBA00022475"/>
    </source>
</evidence>
<comment type="subcellular location">
    <subcellularLocation>
        <location evidence="1">Cell membrane</location>
        <topology evidence="1">Multi-pass membrane protein</topology>
    </subcellularLocation>
</comment>
<dbReference type="InterPro" id="IPR051211">
    <property type="entry name" value="PG_lysyltransferase"/>
</dbReference>
<feature type="domain" description="Lysyl-tRNA synthetase N-terminal transmembrane region" evidence="9">
    <location>
        <begin position="25"/>
        <end position="218"/>
    </location>
</feature>
<dbReference type="Pfam" id="PF16995">
    <property type="entry name" value="tRNA-synt_2_TM"/>
    <property type="match status" value="1"/>
</dbReference>
<keyword evidence="4 7" id="KW-1133">Transmembrane helix</keyword>
<gene>
    <name evidence="10" type="ORF">GCM10023195_19750</name>
</gene>
<evidence type="ECO:0000256" key="6">
    <source>
        <dbReference type="SAM" id="MobiDB-lite"/>
    </source>
</evidence>
<dbReference type="Pfam" id="PF09924">
    <property type="entry name" value="LPG_synthase_C"/>
    <property type="match status" value="1"/>
</dbReference>
<dbReference type="RefSeq" id="WP_345351782.1">
    <property type="nucleotide sequence ID" value="NZ_BAABHJ010000005.1"/>
</dbReference>
<dbReference type="InterPro" id="IPR016181">
    <property type="entry name" value="Acyl_CoA_acyltransferase"/>
</dbReference>
<keyword evidence="11" id="KW-1185">Reference proteome</keyword>
<evidence type="ECO:0000256" key="3">
    <source>
        <dbReference type="ARBA" id="ARBA00022692"/>
    </source>
</evidence>
<dbReference type="InterPro" id="IPR031553">
    <property type="entry name" value="tRNA-synt_2_TM"/>
</dbReference>
<reference evidence="11" key="1">
    <citation type="journal article" date="2019" name="Int. J. Syst. Evol. Microbiol.">
        <title>The Global Catalogue of Microorganisms (GCM) 10K type strain sequencing project: providing services to taxonomists for standard genome sequencing and annotation.</title>
        <authorList>
            <consortium name="The Broad Institute Genomics Platform"/>
            <consortium name="The Broad Institute Genome Sequencing Center for Infectious Disease"/>
            <person name="Wu L."/>
            <person name="Ma J."/>
        </authorList>
    </citation>
    <scope>NUCLEOTIDE SEQUENCE [LARGE SCALE GENOMIC DNA]</scope>
    <source>
        <strain evidence="11">JCM 17938</strain>
    </source>
</reference>
<proteinExistence type="predicted"/>
<protein>
    <submittedName>
        <fullName evidence="10">Phosphatidylglycerol lysyltransferase domain-containing protein</fullName>
    </submittedName>
</protein>
<feature type="domain" description="Phosphatidylglycerol lysyltransferase C-terminal" evidence="8">
    <location>
        <begin position="248"/>
        <end position="547"/>
    </location>
</feature>
<feature type="compositionally biased region" description="Low complexity" evidence="6">
    <location>
        <begin position="8"/>
        <end position="17"/>
    </location>
</feature>
<comment type="caution">
    <text evidence="10">The sequence shown here is derived from an EMBL/GenBank/DDBJ whole genome shotgun (WGS) entry which is preliminary data.</text>
</comment>
<feature type="transmembrane region" description="Helical" evidence="7">
    <location>
        <begin position="185"/>
        <end position="202"/>
    </location>
</feature>
<feature type="transmembrane region" description="Helical" evidence="7">
    <location>
        <begin position="119"/>
        <end position="137"/>
    </location>
</feature>
<dbReference type="EMBL" id="BAABHJ010000005">
    <property type="protein sequence ID" value="GAA4605640.1"/>
    <property type="molecule type" value="Genomic_DNA"/>
</dbReference>
<evidence type="ECO:0000256" key="5">
    <source>
        <dbReference type="ARBA" id="ARBA00023136"/>
    </source>
</evidence>
<feature type="transmembrane region" description="Helical" evidence="7">
    <location>
        <begin position="149"/>
        <end position="170"/>
    </location>
</feature>
<evidence type="ECO:0000256" key="7">
    <source>
        <dbReference type="SAM" id="Phobius"/>
    </source>
</evidence>
<dbReference type="InterPro" id="IPR024320">
    <property type="entry name" value="LPG_synthase_C"/>
</dbReference>